<organism evidence="2 3">
    <name type="scientific">Rhipicephalus microplus</name>
    <name type="common">Cattle tick</name>
    <name type="synonym">Boophilus microplus</name>
    <dbReference type="NCBI Taxonomy" id="6941"/>
    <lineage>
        <taxon>Eukaryota</taxon>
        <taxon>Metazoa</taxon>
        <taxon>Ecdysozoa</taxon>
        <taxon>Arthropoda</taxon>
        <taxon>Chelicerata</taxon>
        <taxon>Arachnida</taxon>
        <taxon>Acari</taxon>
        <taxon>Parasitiformes</taxon>
        <taxon>Ixodida</taxon>
        <taxon>Ixodoidea</taxon>
        <taxon>Ixodidae</taxon>
        <taxon>Rhipicephalinae</taxon>
        <taxon>Rhipicephalus</taxon>
        <taxon>Boophilus</taxon>
    </lineage>
</organism>
<feature type="compositionally biased region" description="Basic and acidic residues" evidence="1">
    <location>
        <begin position="128"/>
        <end position="158"/>
    </location>
</feature>
<dbReference type="Proteomes" id="UP000821866">
    <property type="component" value="Unassembled WGS sequence"/>
</dbReference>
<evidence type="ECO:0000313" key="3">
    <source>
        <dbReference type="Proteomes" id="UP000821866"/>
    </source>
</evidence>
<keyword evidence="3" id="KW-1185">Reference proteome</keyword>
<comment type="caution">
    <text evidence="2">The sequence shown here is derived from an EMBL/GenBank/DDBJ whole genome shotgun (WGS) entry which is preliminary data.</text>
</comment>
<protein>
    <submittedName>
        <fullName evidence="2">Uncharacterized protein</fullName>
    </submittedName>
</protein>
<reference evidence="2" key="1">
    <citation type="journal article" date="2020" name="Cell">
        <title>Large-Scale Comparative Analyses of Tick Genomes Elucidate Their Genetic Diversity and Vector Capacities.</title>
        <authorList>
            <consortium name="Tick Genome and Microbiome Consortium (TIGMIC)"/>
            <person name="Jia N."/>
            <person name="Wang J."/>
            <person name="Shi W."/>
            <person name="Du L."/>
            <person name="Sun Y."/>
            <person name="Zhan W."/>
            <person name="Jiang J.F."/>
            <person name="Wang Q."/>
            <person name="Zhang B."/>
            <person name="Ji P."/>
            <person name="Bell-Sakyi L."/>
            <person name="Cui X.M."/>
            <person name="Yuan T.T."/>
            <person name="Jiang B.G."/>
            <person name="Yang W.F."/>
            <person name="Lam T.T."/>
            <person name="Chang Q.C."/>
            <person name="Ding S.J."/>
            <person name="Wang X.J."/>
            <person name="Zhu J.G."/>
            <person name="Ruan X.D."/>
            <person name="Zhao L."/>
            <person name="Wei J.T."/>
            <person name="Ye R.Z."/>
            <person name="Que T.C."/>
            <person name="Du C.H."/>
            <person name="Zhou Y.H."/>
            <person name="Cheng J.X."/>
            <person name="Dai P.F."/>
            <person name="Guo W.B."/>
            <person name="Han X.H."/>
            <person name="Huang E.J."/>
            <person name="Li L.F."/>
            <person name="Wei W."/>
            <person name="Gao Y.C."/>
            <person name="Liu J.Z."/>
            <person name="Shao H.Z."/>
            <person name="Wang X."/>
            <person name="Wang C.C."/>
            <person name="Yang T.C."/>
            <person name="Huo Q.B."/>
            <person name="Li W."/>
            <person name="Chen H.Y."/>
            <person name="Chen S.E."/>
            <person name="Zhou L.G."/>
            <person name="Ni X.B."/>
            <person name="Tian J.H."/>
            <person name="Sheng Y."/>
            <person name="Liu T."/>
            <person name="Pan Y.S."/>
            <person name="Xia L.Y."/>
            <person name="Li J."/>
            <person name="Zhao F."/>
            <person name="Cao W.C."/>
        </authorList>
    </citation>
    <scope>NUCLEOTIDE SEQUENCE</scope>
    <source>
        <strain evidence="2">Rmic-2018</strain>
    </source>
</reference>
<name>A0A9J6D242_RHIMP</name>
<reference evidence="2" key="2">
    <citation type="submission" date="2021-09" db="EMBL/GenBank/DDBJ databases">
        <authorList>
            <person name="Jia N."/>
            <person name="Wang J."/>
            <person name="Shi W."/>
            <person name="Du L."/>
            <person name="Sun Y."/>
            <person name="Zhan W."/>
            <person name="Jiang J."/>
            <person name="Wang Q."/>
            <person name="Zhang B."/>
            <person name="Ji P."/>
            <person name="Sakyi L.B."/>
            <person name="Cui X."/>
            <person name="Yuan T."/>
            <person name="Jiang B."/>
            <person name="Yang W."/>
            <person name="Lam T.T.-Y."/>
            <person name="Chang Q."/>
            <person name="Ding S."/>
            <person name="Wang X."/>
            <person name="Zhu J."/>
            <person name="Ruan X."/>
            <person name="Zhao L."/>
            <person name="Wei J."/>
            <person name="Que T."/>
            <person name="Du C."/>
            <person name="Cheng J."/>
            <person name="Dai P."/>
            <person name="Han X."/>
            <person name="Huang E."/>
            <person name="Gao Y."/>
            <person name="Liu J."/>
            <person name="Shao H."/>
            <person name="Ye R."/>
            <person name="Li L."/>
            <person name="Wei W."/>
            <person name="Wang X."/>
            <person name="Wang C."/>
            <person name="Huo Q."/>
            <person name="Li W."/>
            <person name="Guo W."/>
            <person name="Chen H."/>
            <person name="Chen S."/>
            <person name="Zhou L."/>
            <person name="Zhou L."/>
            <person name="Ni X."/>
            <person name="Tian J."/>
            <person name="Zhou Y."/>
            <person name="Sheng Y."/>
            <person name="Liu T."/>
            <person name="Pan Y."/>
            <person name="Xia L."/>
            <person name="Li J."/>
            <person name="Zhao F."/>
            <person name="Cao W."/>
        </authorList>
    </citation>
    <scope>NUCLEOTIDE SEQUENCE</scope>
    <source>
        <strain evidence="2">Rmic-2018</strain>
        <tissue evidence="2">Larvae</tissue>
    </source>
</reference>
<accession>A0A9J6D242</accession>
<evidence type="ECO:0000256" key="1">
    <source>
        <dbReference type="SAM" id="MobiDB-lite"/>
    </source>
</evidence>
<evidence type="ECO:0000313" key="2">
    <source>
        <dbReference type="EMBL" id="KAH7985549.1"/>
    </source>
</evidence>
<gene>
    <name evidence="2" type="ORF">HPB51_026801</name>
</gene>
<dbReference type="AlphaFoldDB" id="A0A9J6D242"/>
<dbReference type="EMBL" id="JABSTU010001721">
    <property type="protein sequence ID" value="KAH7985549.1"/>
    <property type="molecule type" value="Genomic_DNA"/>
</dbReference>
<sequence>MKDKSKTTLVTDKTSHALSVDACAAGGVDAGAVNEDEKPRRKLEAAVVDDSARSLLPERAVAGIDSSTSTRVTASPSLAETTRSKDAWATAKPVASASTPGMDNKRPSVVDKTMASASDVSHGSLRPAECRARQSRGRRQDLNATARRDKTAVSEKKGGARRRSQTVRVDSSRRRAKQ</sequence>
<feature type="compositionally biased region" description="Polar residues" evidence="1">
    <location>
        <begin position="65"/>
        <end position="81"/>
    </location>
</feature>
<proteinExistence type="predicted"/>
<feature type="region of interest" description="Disordered" evidence="1">
    <location>
        <begin position="63"/>
        <end position="178"/>
    </location>
</feature>